<keyword evidence="2" id="KW-0472">Membrane</keyword>
<dbReference type="Gene3D" id="2.60.450.10">
    <property type="entry name" value="Lipopolysaccharide (LPS) transport protein A like domain"/>
    <property type="match status" value="1"/>
</dbReference>
<dbReference type="Pfam" id="PF06835">
    <property type="entry name" value="LptC"/>
    <property type="match status" value="1"/>
</dbReference>
<evidence type="ECO:0000256" key="1">
    <source>
        <dbReference type="SAM" id="MobiDB-lite"/>
    </source>
</evidence>
<reference evidence="3 4" key="1">
    <citation type="submission" date="2008-03" db="EMBL/GenBank/DDBJ databases">
        <title>Complete sequence of Leptothrix cholodnii SP-6.</title>
        <authorList>
            <consortium name="US DOE Joint Genome Institute"/>
            <person name="Copeland A."/>
            <person name="Lucas S."/>
            <person name="Lapidus A."/>
            <person name="Glavina del Rio T."/>
            <person name="Dalin E."/>
            <person name="Tice H."/>
            <person name="Bruce D."/>
            <person name="Goodwin L."/>
            <person name="Pitluck S."/>
            <person name="Chertkov O."/>
            <person name="Brettin T."/>
            <person name="Detter J.C."/>
            <person name="Han C."/>
            <person name="Kuske C.R."/>
            <person name="Schmutz J."/>
            <person name="Larimer F."/>
            <person name="Land M."/>
            <person name="Hauser L."/>
            <person name="Kyrpides N."/>
            <person name="Lykidis A."/>
            <person name="Emerson D."/>
            <person name="Richardson P."/>
        </authorList>
    </citation>
    <scope>NUCLEOTIDE SEQUENCE [LARGE SCALE GENOMIC DNA]</scope>
    <source>
        <strain evidence="4">ATCC 51168 / LMG 8142 / SP-6</strain>
    </source>
</reference>
<proteinExistence type="predicted"/>
<dbReference type="GO" id="GO:0005886">
    <property type="term" value="C:plasma membrane"/>
    <property type="evidence" value="ECO:0007669"/>
    <property type="project" value="InterPro"/>
</dbReference>
<dbReference type="HOGENOM" id="CLU_100563_2_1_4"/>
<dbReference type="STRING" id="395495.Lcho_0184"/>
<keyword evidence="4" id="KW-1185">Reference proteome</keyword>
<evidence type="ECO:0000313" key="4">
    <source>
        <dbReference type="Proteomes" id="UP000001693"/>
    </source>
</evidence>
<protein>
    <recommendedName>
        <fullName evidence="5">Lipopolysaccharide export system protein LptC</fullName>
    </recommendedName>
</protein>
<keyword evidence="2" id="KW-0812">Transmembrane</keyword>
<keyword evidence="2" id="KW-1133">Transmembrane helix</keyword>
<dbReference type="OrthoDB" id="5298112at2"/>
<dbReference type="GO" id="GO:0015221">
    <property type="term" value="F:lipopolysaccharide transmembrane transporter activity"/>
    <property type="evidence" value="ECO:0007669"/>
    <property type="project" value="InterPro"/>
</dbReference>
<evidence type="ECO:0000313" key="3">
    <source>
        <dbReference type="EMBL" id="ACB32459.1"/>
    </source>
</evidence>
<dbReference type="InterPro" id="IPR010664">
    <property type="entry name" value="LipoPS_assembly_LptC-rel"/>
</dbReference>
<feature type="transmembrane region" description="Helical" evidence="2">
    <location>
        <begin position="38"/>
        <end position="58"/>
    </location>
</feature>
<name>B1Y6Y1_LEPCP</name>
<organism evidence="3 4">
    <name type="scientific">Leptothrix cholodnii (strain ATCC 51168 / LMG 8142 / SP-6)</name>
    <name type="common">Leptothrix discophora (strain SP-6)</name>
    <dbReference type="NCBI Taxonomy" id="395495"/>
    <lineage>
        <taxon>Bacteria</taxon>
        <taxon>Pseudomonadati</taxon>
        <taxon>Pseudomonadota</taxon>
        <taxon>Betaproteobacteria</taxon>
        <taxon>Burkholderiales</taxon>
        <taxon>Sphaerotilaceae</taxon>
        <taxon>Leptothrix</taxon>
    </lineage>
</organism>
<dbReference type="EMBL" id="CP001013">
    <property type="protein sequence ID" value="ACB32459.1"/>
    <property type="molecule type" value="Genomic_DNA"/>
</dbReference>
<accession>B1Y6Y1</accession>
<dbReference type="KEGG" id="lch:Lcho_0184"/>
<dbReference type="eggNOG" id="COG3117">
    <property type="taxonomic scope" value="Bacteria"/>
</dbReference>
<dbReference type="NCBIfam" id="TIGR04409">
    <property type="entry name" value="LptC_YrbK"/>
    <property type="match status" value="1"/>
</dbReference>
<gene>
    <name evidence="3" type="ordered locus">Lcho_0184</name>
</gene>
<dbReference type="Proteomes" id="UP000001693">
    <property type="component" value="Chromosome"/>
</dbReference>
<feature type="region of interest" description="Disordered" evidence="1">
    <location>
        <begin position="1"/>
        <end position="23"/>
    </location>
</feature>
<evidence type="ECO:0008006" key="5">
    <source>
        <dbReference type="Google" id="ProtNLM"/>
    </source>
</evidence>
<dbReference type="RefSeq" id="WP_012345221.1">
    <property type="nucleotide sequence ID" value="NC_010524.1"/>
</dbReference>
<dbReference type="InterPro" id="IPR026265">
    <property type="entry name" value="LptC"/>
</dbReference>
<evidence type="ECO:0000256" key="2">
    <source>
        <dbReference type="SAM" id="Phobius"/>
    </source>
</evidence>
<sequence length="231" mass="24793">MDNDTGPLPLPLPPLVSRSPDDAANRPLPWRARLRAGLLKYLSVLLMAVVAVATGWLVRQTPVIEPDAGVAAPTAEPDYEMRGFSIQHYTAAGPAQGVIEGDVVRHFPVTDQLVIDGVRVQWTDPGGQAIRASAARAVAEGDGSLVRLEGGARVVRDPAPGETSPFEFISDVLVFDTRNGQVRSDRPVRLRQGDNIFDAASIIYDHPQRVVTLGGGVQGRILPTELSRSLP</sequence>
<dbReference type="AlphaFoldDB" id="B1Y6Y1"/>